<dbReference type="InterPro" id="IPR037804">
    <property type="entry name" value="SGF73"/>
</dbReference>
<dbReference type="AlphaFoldDB" id="A0A804HYV3"/>
<dbReference type="OMA" id="QNENIAH"/>
<dbReference type="GO" id="GO:0000124">
    <property type="term" value="C:SAGA complex"/>
    <property type="evidence" value="ECO:0007669"/>
    <property type="project" value="InterPro"/>
</dbReference>
<feature type="compositionally biased region" description="Basic residues" evidence="1">
    <location>
        <begin position="111"/>
        <end position="121"/>
    </location>
</feature>
<gene>
    <name evidence="2" type="ORF">GSMUA_58820.1</name>
</gene>
<keyword evidence="4" id="KW-1185">Reference proteome</keyword>
<evidence type="ECO:0000313" key="2">
    <source>
        <dbReference type="EMBL" id="CAG1860988.1"/>
    </source>
</evidence>
<feature type="region of interest" description="Disordered" evidence="1">
    <location>
        <begin position="106"/>
        <end position="128"/>
    </location>
</feature>
<reference evidence="2" key="1">
    <citation type="submission" date="2021-03" db="EMBL/GenBank/DDBJ databases">
        <authorList>
            <consortium name="Genoscope - CEA"/>
            <person name="William W."/>
        </authorList>
    </citation>
    <scope>NUCLEOTIDE SEQUENCE</scope>
    <source>
        <strain evidence="2">Doubled-haploid Pahang</strain>
    </source>
</reference>
<organism evidence="3 4">
    <name type="scientific">Musa acuminata subsp. malaccensis</name>
    <name type="common">Wild banana</name>
    <name type="synonym">Musa malaccensis</name>
    <dbReference type="NCBI Taxonomy" id="214687"/>
    <lineage>
        <taxon>Eukaryota</taxon>
        <taxon>Viridiplantae</taxon>
        <taxon>Streptophyta</taxon>
        <taxon>Embryophyta</taxon>
        <taxon>Tracheophyta</taxon>
        <taxon>Spermatophyta</taxon>
        <taxon>Magnoliopsida</taxon>
        <taxon>Liliopsida</taxon>
        <taxon>Zingiberales</taxon>
        <taxon>Musaceae</taxon>
        <taxon>Musa</taxon>
    </lineage>
</organism>
<evidence type="ECO:0000313" key="4">
    <source>
        <dbReference type="Proteomes" id="UP000012960"/>
    </source>
</evidence>
<feature type="compositionally biased region" description="Basic and acidic residues" evidence="1">
    <location>
        <begin position="247"/>
        <end position="262"/>
    </location>
</feature>
<sequence>MVCMLGRGRMAAMVRLLKVGSFQEITREEAINEKIATQSIDNEFHDADEANLLEEEDMHVFDCRPLTDPLHLVCCNACKKPIKASQYSAHAERCGPLNCMNDVLEKDGGSSRKKPPRKGRKLIQPSNGNLQMTIIEQEKSLLMDANHVGGSASNIALDNHSRAIDASEITSGGCELEKKASSRREVPGNASSKYQSVTKFVEHGLVNNQHHRREAPAPLASKIYYSRGDHRLRWELCHLFHESYAKEHGRDFQSPEEARENDMLSSQISSSSKLPHGTVRDDVAPN</sequence>
<dbReference type="Proteomes" id="UP000012960">
    <property type="component" value="Unplaced"/>
</dbReference>
<dbReference type="OrthoDB" id="21678at2759"/>
<evidence type="ECO:0000313" key="3">
    <source>
        <dbReference type="EnsemblPlants" id="Ma02_p03540.1"/>
    </source>
</evidence>
<feature type="region of interest" description="Disordered" evidence="1">
    <location>
        <begin position="247"/>
        <end position="286"/>
    </location>
</feature>
<accession>A0A804HYV3</accession>
<reference evidence="3" key="2">
    <citation type="submission" date="2021-05" db="UniProtKB">
        <authorList>
            <consortium name="EnsemblPlants"/>
        </authorList>
    </citation>
    <scope>IDENTIFICATION</scope>
    <source>
        <strain evidence="3">subsp. malaccensis</strain>
    </source>
</reference>
<protein>
    <submittedName>
        <fullName evidence="2">(wild Malaysian banana) hypothetical protein</fullName>
    </submittedName>
</protein>
<proteinExistence type="predicted"/>
<evidence type="ECO:0000256" key="1">
    <source>
        <dbReference type="SAM" id="MobiDB-lite"/>
    </source>
</evidence>
<dbReference type="PANTHER" id="PTHR47805:SF1">
    <property type="entry name" value="SAGA-ASSOCIATED FACTOR 73"/>
    <property type="match status" value="1"/>
</dbReference>
<dbReference type="EMBL" id="HG996467">
    <property type="protein sequence ID" value="CAG1860988.1"/>
    <property type="molecule type" value="Genomic_DNA"/>
</dbReference>
<name>A0A804HYV3_MUSAM</name>
<dbReference type="EnsemblPlants" id="Ma02_t03540.1">
    <property type="protein sequence ID" value="Ma02_p03540.1"/>
    <property type="gene ID" value="Ma02_g03540"/>
</dbReference>
<dbReference type="InParanoid" id="A0A804HYV3"/>
<dbReference type="PANTHER" id="PTHR47805">
    <property type="entry name" value="SAGA-ASSOCIATED FACTOR 73"/>
    <property type="match status" value="1"/>
</dbReference>
<dbReference type="Gramene" id="Ma02_t03540.1">
    <property type="protein sequence ID" value="Ma02_p03540.1"/>
    <property type="gene ID" value="Ma02_g03540"/>
</dbReference>